<dbReference type="Proteomes" id="UP001642360">
    <property type="component" value="Unassembled WGS sequence"/>
</dbReference>
<feature type="compositionally biased region" description="Pro residues" evidence="2">
    <location>
        <begin position="66"/>
        <end position="76"/>
    </location>
</feature>
<dbReference type="InterPro" id="IPR053932">
    <property type="entry name" value="GeBP-like_DBD"/>
</dbReference>
<comment type="caution">
    <text evidence="4">The sequence shown here is derived from an EMBL/GenBank/DDBJ whole genome shotgun (WGS) entry which is preliminary data.</text>
</comment>
<organism evidence="4 5">
    <name type="scientific">Ilex paraguariensis</name>
    <name type="common">yerba mate</name>
    <dbReference type="NCBI Taxonomy" id="185542"/>
    <lineage>
        <taxon>Eukaryota</taxon>
        <taxon>Viridiplantae</taxon>
        <taxon>Streptophyta</taxon>
        <taxon>Embryophyta</taxon>
        <taxon>Tracheophyta</taxon>
        <taxon>Spermatophyta</taxon>
        <taxon>Magnoliopsida</taxon>
        <taxon>eudicotyledons</taxon>
        <taxon>Gunneridae</taxon>
        <taxon>Pentapetalae</taxon>
        <taxon>asterids</taxon>
        <taxon>campanulids</taxon>
        <taxon>Aquifoliales</taxon>
        <taxon>Aquifoliaceae</taxon>
        <taxon>Ilex</taxon>
    </lineage>
</organism>
<dbReference type="AlphaFoldDB" id="A0ABC8SKG5"/>
<feature type="region of interest" description="Disordered" evidence="2">
    <location>
        <begin position="1"/>
        <end position="79"/>
    </location>
</feature>
<evidence type="ECO:0000259" key="3">
    <source>
        <dbReference type="Pfam" id="PF04504"/>
    </source>
</evidence>
<sequence length="414" mass="45866">MASGENHAVYNDDDLDDDDDEESIDDDHLIQPSQNDVVDDEDEDVYVDDESNSTSSSNLATADADPLPPPQPPPLPSSGAIEVTVAIAGHPNQSTIPDPKRRRIDDIITTTVVEQKQKPLPIDDSRRLFQRLWTDEDEIELLQGFLEYTASRSGVHNSSHHDTTAFYDQIKSKLQLDFNKNQLVEKLRRLKKKYRNVLNKIGSGKEYVFKSPHDQATFEISQKIWSGVSLNRGAGGSIDDDDTNPSPNPNPHPNLVDQNIDSIDFMVANNNSAEKKLSRSRKRSRGGVVKVEDNHGSNQQAMGLGVGVATATATTPSVPKNLIEETVRSCVSPLFKELINNVMNGPWGSRGFGMGLSPMPLGFGGQMNLMGGGDMADEKWRKQQMLELEVYSKRLELVQDQIKAQLEELRSMAS</sequence>
<dbReference type="EMBL" id="CAUOFW020002988">
    <property type="protein sequence ID" value="CAK9157390.1"/>
    <property type="molecule type" value="Genomic_DNA"/>
</dbReference>
<evidence type="ECO:0000256" key="2">
    <source>
        <dbReference type="SAM" id="MobiDB-lite"/>
    </source>
</evidence>
<dbReference type="GO" id="GO:0010468">
    <property type="term" value="P:regulation of gene expression"/>
    <property type="evidence" value="ECO:0007669"/>
    <property type="project" value="UniProtKB-ARBA"/>
</dbReference>
<dbReference type="PANTHER" id="PTHR31662">
    <property type="entry name" value="BNAANNG10740D PROTEIN-RELATED"/>
    <property type="match status" value="1"/>
</dbReference>
<dbReference type="InterPro" id="IPR007592">
    <property type="entry name" value="GEBP"/>
</dbReference>
<dbReference type="PANTHER" id="PTHR31662:SF108">
    <property type="entry name" value="TRANSCRIPTION FACTOR GEBP FAMILY-RELATED"/>
    <property type="match status" value="1"/>
</dbReference>
<dbReference type="Pfam" id="PF04504">
    <property type="entry name" value="GeBP-like_DBD"/>
    <property type="match status" value="1"/>
</dbReference>
<feature type="compositionally biased region" description="Acidic residues" evidence="2">
    <location>
        <begin position="37"/>
        <end position="51"/>
    </location>
</feature>
<reference evidence="4 5" key="1">
    <citation type="submission" date="2024-02" db="EMBL/GenBank/DDBJ databases">
        <authorList>
            <person name="Vignale AGUSTIN F."/>
            <person name="Sosa J E."/>
            <person name="Modenutti C."/>
        </authorList>
    </citation>
    <scope>NUCLEOTIDE SEQUENCE [LARGE SCALE GENOMIC DNA]</scope>
</reference>
<proteinExistence type="inferred from homology"/>
<feature type="domain" description="Glabrous enhancer-binding protein-like DBD" evidence="3">
    <location>
        <begin position="129"/>
        <end position="226"/>
    </location>
</feature>
<evidence type="ECO:0000256" key="1">
    <source>
        <dbReference type="ARBA" id="ARBA00010820"/>
    </source>
</evidence>
<accession>A0ABC8SKG5</accession>
<keyword evidence="5" id="KW-1185">Reference proteome</keyword>
<evidence type="ECO:0000313" key="5">
    <source>
        <dbReference type="Proteomes" id="UP001642360"/>
    </source>
</evidence>
<gene>
    <name evidence="4" type="ORF">ILEXP_LOCUS25943</name>
</gene>
<feature type="compositionally biased region" description="Low complexity" evidence="2">
    <location>
        <begin position="52"/>
        <end position="65"/>
    </location>
</feature>
<evidence type="ECO:0000313" key="4">
    <source>
        <dbReference type="EMBL" id="CAK9157390.1"/>
    </source>
</evidence>
<name>A0ABC8SKG5_9AQUA</name>
<feature type="compositionally biased region" description="Acidic residues" evidence="2">
    <location>
        <begin position="11"/>
        <end position="25"/>
    </location>
</feature>
<feature type="region of interest" description="Disordered" evidence="2">
    <location>
        <begin position="234"/>
        <end position="255"/>
    </location>
</feature>
<protein>
    <recommendedName>
        <fullName evidence="3">Glabrous enhancer-binding protein-like DBD domain-containing protein</fullName>
    </recommendedName>
</protein>
<comment type="similarity">
    <text evidence="1">Belongs to the GeBP family.</text>
</comment>